<dbReference type="InterPro" id="IPR051399">
    <property type="entry name" value="RNA-guided_DNA_endo/Transpos"/>
</dbReference>
<dbReference type="Pfam" id="PF07282">
    <property type="entry name" value="Cas12f1-like_TNB"/>
    <property type="match status" value="1"/>
</dbReference>
<organism evidence="9 10">
    <name type="scientific">Haloquadratum walsbyi J07HQW1</name>
    <dbReference type="NCBI Taxonomy" id="1238424"/>
    <lineage>
        <taxon>Archaea</taxon>
        <taxon>Methanobacteriati</taxon>
        <taxon>Methanobacteriota</taxon>
        <taxon>Stenosarchaea group</taxon>
        <taxon>Halobacteria</taxon>
        <taxon>Halobacteriales</taxon>
        <taxon>Haloferacaceae</taxon>
        <taxon>Haloquadratum</taxon>
    </lineage>
</organism>
<feature type="compositionally biased region" description="Basic and acidic residues" evidence="6">
    <location>
        <begin position="347"/>
        <end position="359"/>
    </location>
</feature>
<evidence type="ECO:0000256" key="1">
    <source>
        <dbReference type="ARBA" id="ARBA00008761"/>
    </source>
</evidence>
<dbReference type="InterPro" id="IPR010095">
    <property type="entry name" value="Cas12f1-like_TNB"/>
</dbReference>
<dbReference type="Proteomes" id="UP000030649">
    <property type="component" value="Unassembled WGS sequence"/>
</dbReference>
<keyword evidence="3" id="KW-0815">Transposition</keyword>
<gene>
    <name evidence="9" type="ORF">J07HQW1_02063</name>
</gene>
<dbReference type="GO" id="GO:0003677">
    <property type="term" value="F:DNA binding"/>
    <property type="evidence" value="ECO:0007669"/>
    <property type="project" value="UniProtKB-KW"/>
</dbReference>
<name>U1MPX1_9EURY</name>
<feature type="compositionally biased region" description="Polar residues" evidence="6">
    <location>
        <begin position="336"/>
        <end position="345"/>
    </location>
</feature>
<dbReference type="NCBIfam" id="NF040570">
    <property type="entry name" value="guided_TnpB"/>
    <property type="match status" value="1"/>
</dbReference>
<evidence type="ECO:0000256" key="3">
    <source>
        <dbReference type="ARBA" id="ARBA00022578"/>
    </source>
</evidence>
<dbReference type="PANTHER" id="PTHR30405:SF26">
    <property type="entry name" value="TRANSPOSASE, PROBABLY IS605-TNPB FAMILY"/>
    <property type="match status" value="1"/>
</dbReference>
<dbReference type="InterPro" id="IPR001959">
    <property type="entry name" value="Transposase"/>
</dbReference>
<evidence type="ECO:0000256" key="6">
    <source>
        <dbReference type="SAM" id="MobiDB-lite"/>
    </source>
</evidence>
<feature type="region of interest" description="Disordered" evidence="6">
    <location>
        <begin position="336"/>
        <end position="359"/>
    </location>
</feature>
<evidence type="ECO:0000256" key="4">
    <source>
        <dbReference type="ARBA" id="ARBA00023125"/>
    </source>
</evidence>
<dbReference type="STRING" id="1238424.J07HQW1_02063"/>
<dbReference type="NCBIfam" id="TIGR01766">
    <property type="entry name" value="IS200/IS605 family accessory protein TnpB-like domain"/>
    <property type="match status" value="1"/>
</dbReference>
<feature type="domain" description="Cas12f1-like TNB" evidence="8">
    <location>
        <begin position="240"/>
        <end position="305"/>
    </location>
</feature>
<evidence type="ECO:0000313" key="9">
    <source>
        <dbReference type="EMBL" id="ERG92029.1"/>
    </source>
</evidence>
<comment type="similarity">
    <text evidence="1">In the C-terminal section; belongs to the transposase 35 family.</text>
</comment>
<feature type="domain" description="Probable transposase IS891/IS1136/IS1341" evidence="7">
    <location>
        <begin position="125"/>
        <end position="223"/>
    </location>
</feature>
<reference evidence="9 10" key="1">
    <citation type="journal article" date="2013" name="PLoS ONE">
        <title>Assembly-driven community genomics of a hypersaline microbial ecosystem.</title>
        <authorList>
            <person name="Podell S."/>
            <person name="Ugalde J.A."/>
            <person name="Narasingarao P."/>
            <person name="Banfield J.F."/>
            <person name="Heidelberg K.B."/>
            <person name="Allen E.E."/>
        </authorList>
    </citation>
    <scope>NUCLEOTIDE SEQUENCE [LARGE SCALE GENOMIC DNA]</scope>
    <source>
        <strain evidence="10">J07HQW1</strain>
    </source>
</reference>
<dbReference type="PANTHER" id="PTHR30405">
    <property type="entry name" value="TRANSPOSASE"/>
    <property type="match status" value="1"/>
</dbReference>
<evidence type="ECO:0000259" key="8">
    <source>
        <dbReference type="Pfam" id="PF07282"/>
    </source>
</evidence>
<dbReference type="HOGENOM" id="CLU_032903_3_3_2"/>
<dbReference type="EMBL" id="KE356560">
    <property type="protein sequence ID" value="ERG92029.1"/>
    <property type="molecule type" value="Genomic_DNA"/>
</dbReference>
<evidence type="ECO:0000313" key="10">
    <source>
        <dbReference type="Proteomes" id="UP000030649"/>
    </source>
</evidence>
<comment type="similarity">
    <text evidence="2">In the N-terminal section; belongs to the transposase 2 family.</text>
</comment>
<protein>
    <submittedName>
        <fullName evidence="9">Transposase, IS605 OrfB family, central region</fullName>
    </submittedName>
</protein>
<accession>U1MPX1</accession>
<dbReference type="GO" id="GO:0006310">
    <property type="term" value="P:DNA recombination"/>
    <property type="evidence" value="ECO:0007669"/>
    <property type="project" value="UniProtKB-KW"/>
</dbReference>
<evidence type="ECO:0000256" key="5">
    <source>
        <dbReference type="ARBA" id="ARBA00023172"/>
    </source>
</evidence>
<dbReference type="GO" id="GO:0032196">
    <property type="term" value="P:transposition"/>
    <property type="evidence" value="ECO:0007669"/>
    <property type="project" value="UniProtKB-KW"/>
</dbReference>
<evidence type="ECO:0000256" key="2">
    <source>
        <dbReference type="ARBA" id="ARBA00011044"/>
    </source>
</evidence>
<dbReference type="Pfam" id="PF01385">
    <property type="entry name" value="OrfB_IS605"/>
    <property type="match status" value="1"/>
</dbReference>
<dbReference type="AlphaFoldDB" id="U1MPX1"/>
<keyword evidence="4" id="KW-0238">DNA-binding</keyword>
<keyword evidence="5" id="KW-0233">DNA recombination</keyword>
<sequence>MCEKPLVVSTVDWCKPPGTRAAEACKSVVERWKNGKKASKPRFSSPHVVYDKRTATFHDDYVSLATTEGRVEADYVLPDEDSGTPHSEYLFSNKYETTGAELHYQDGDWVLHVHCKQDVGSDTSDKATPENETVLGVDLGVNNLAVTSTGTFWTGDEFDHWRREYKKRRGSLQQCGTRWAHQNIRSVGRKEDGRFKQMLHRISNEIVAEARENECSVIAFEDLTDTREQTGASWGHKWAFDRLYEYVEYKAEEYGISVEQVGPENTSRRCSHCGFTHPDNRDGEAFACLKCGYENHADYNAAKNIGLQYLRRNQTGGDGDAPLGVRLNSGTVNVNGGYSPASSEARTGVHAESHRFSGG</sequence>
<evidence type="ECO:0000259" key="7">
    <source>
        <dbReference type="Pfam" id="PF01385"/>
    </source>
</evidence>
<proteinExistence type="inferred from homology"/>